<proteinExistence type="predicted"/>
<organism evidence="6 7">
    <name type="scientific">Pendulispora albinea</name>
    <dbReference type="NCBI Taxonomy" id="2741071"/>
    <lineage>
        <taxon>Bacteria</taxon>
        <taxon>Pseudomonadati</taxon>
        <taxon>Myxococcota</taxon>
        <taxon>Myxococcia</taxon>
        <taxon>Myxococcales</taxon>
        <taxon>Sorangiineae</taxon>
        <taxon>Pendulisporaceae</taxon>
        <taxon>Pendulispora</taxon>
    </lineage>
</organism>
<reference evidence="6 7" key="1">
    <citation type="submission" date="2021-12" db="EMBL/GenBank/DDBJ databases">
        <title>Discovery of the Pendulisporaceae a myxobacterial family with distinct sporulation behavior and unique specialized metabolism.</title>
        <authorList>
            <person name="Garcia R."/>
            <person name="Popoff A."/>
            <person name="Bader C.D."/>
            <person name="Loehr J."/>
            <person name="Walesch S."/>
            <person name="Walt C."/>
            <person name="Boldt J."/>
            <person name="Bunk B."/>
            <person name="Haeckl F.J.F.P.J."/>
            <person name="Gunesch A.P."/>
            <person name="Birkelbach J."/>
            <person name="Nuebel U."/>
            <person name="Pietschmann T."/>
            <person name="Bach T."/>
            <person name="Mueller R."/>
        </authorList>
    </citation>
    <scope>NUCLEOTIDE SEQUENCE [LARGE SCALE GENOMIC DNA]</scope>
    <source>
        <strain evidence="6 7">MSr11954</strain>
    </source>
</reference>
<evidence type="ECO:0000256" key="1">
    <source>
        <dbReference type="ARBA" id="ARBA00022737"/>
    </source>
</evidence>
<dbReference type="InterPro" id="IPR052346">
    <property type="entry name" value="O-mannosyl-transferase_TMTC"/>
</dbReference>
<dbReference type="Pfam" id="PF13424">
    <property type="entry name" value="TPR_12"/>
    <property type="match status" value="1"/>
</dbReference>
<dbReference type="Pfam" id="PF13432">
    <property type="entry name" value="TPR_16"/>
    <property type="match status" value="1"/>
</dbReference>
<dbReference type="SMART" id="SM00028">
    <property type="entry name" value="TPR"/>
    <property type="match status" value="11"/>
</dbReference>
<feature type="repeat" description="TPR" evidence="3">
    <location>
        <begin position="754"/>
        <end position="787"/>
    </location>
</feature>
<dbReference type="SUPFAM" id="SSF48371">
    <property type="entry name" value="ARM repeat"/>
    <property type="match status" value="2"/>
</dbReference>
<dbReference type="InterPro" id="IPR011990">
    <property type="entry name" value="TPR-like_helical_dom_sf"/>
</dbReference>
<evidence type="ECO:0000313" key="6">
    <source>
        <dbReference type="EMBL" id="WXB14623.1"/>
    </source>
</evidence>
<dbReference type="PANTHER" id="PTHR44227">
    <property type="match status" value="1"/>
</dbReference>
<dbReference type="PROSITE" id="PS50005">
    <property type="entry name" value="TPR"/>
    <property type="match status" value="5"/>
</dbReference>
<sequence>MLVSALVASLCLPSVANVAHAQDFDPRGRHRPAPPRPGAGRPTAPRPAPGTSGAPGNPTTPAQGGTGDAGASPSVLIDRYTRIVLSQPGSPFPLQRLAQLYRDKEGNLNALVADFEKRAAAGGAEQYAATVTLAGIYKLDGRGDDAIKTYEKAIALKSNDATAMLSLARLLQDRGDTAGARKRYEQALSLQTVPADKEQTVRTLMALALDAKDFAGAKAMHRELVKMQPTSLFVKGELGRELYTRGEFERAEAEFKELVTASAGDNRALAPALKELGKAQAKGHKNQEAIATLKRALSVAGSEAAVRAEIYEVITELYRADQQLPVLIKQIEDEHPGDFARLALLASLYEETGDAANALKTYQRALGANPRHIDLRLKMIRLLQSQGELDKAIAEYEALIRVAPNNPEFVFEQCDALLQRGDRTRALRLLTQLEARAQGDEEVLSRLADFYGRIGESEKSLHVLSRLTQVAQNDPSHLVDLGDRYFQDGNTQLAVQTWRRILTTISPRARALAALGDVYLEHDMTADALAALREAVQLEPQNLSYKKQLAGALERARNYREARMLWTELGEKAKKNGDKVLSRETRSHMVTLWGLERVIEQQIPPLTAQFQTNPPDIEAGRTLAEVQLHVRKLPEAEATLRRVIQLAPGDSDSYLALERVLVQEGKLLDAIAVLEKLVVVEPKRARELYQRMAQYALQLYRDDDAIKYAARAVELSPEDAEGHRRLGEMYRSRQDTARAIVEFRAALSKNDRLYIVYFELADLLLSKGETEEADRLFRRVLRGAPDEELVARAARLSMQINLGKGTLESLEQELLPLAIGNPQKAIYRRLLVEIYGSLTFGLVQRVKRTASPGATEGERATVTKDAEEARSALARVGGRAVKPLLDALADQDAGQQRVAIDVLGYVQNKNAGPALFSYATGPGDPALRARAMIACGALRDPALLPKYRALLFPKGEAQLEEGTPTDAVAVAAVWGLARMNDKRAISMLRNLTRHGTPEMRGLSVLGLGQLKDRGSVGEIANVARTLDSGNVARAAAAFALGELGAESESATLLSLAQGPDPLPRQLALMALARMGTQKGGEVPGGKAALGAMADAVFAGRDAEGTRARSSSEALRRAGSSALVLLATAPGRGASDARASGTTAELLPVPDGSLDVEGILLRLVSRSFSPKERARAVVRFGDALEAAALAGLRTSADRALTVLDSIGTGEGALRPFVDVEASKETDVTAAQARAKAMARSLEAQVISLAHHPEVEVRQKAIVLLSHSPTDSANEAVVQAVSDREEEVQRVALAAIGSHGNARAVAAVANLLRENENWAMRILAVQALGRLGSGSPDAGRHLREAATKDSYALVREAAMKALASFDVRGAQDIAQRIAASDPEPRVRETARSILQHGR</sequence>
<dbReference type="SMART" id="SM00567">
    <property type="entry name" value="EZ_HEAT"/>
    <property type="match status" value="9"/>
</dbReference>
<dbReference type="Pfam" id="PF13646">
    <property type="entry name" value="HEAT_2"/>
    <property type="match status" value="1"/>
</dbReference>
<feature type="region of interest" description="Disordered" evidence="4">
    <location>
        <begin position="22"/>
        <end position="71"/>
    </location>
</feature>
<dbReference type="InterPro" id="IPR016024">
    <property type="entry name" value="ARM-type_fold"/>
</dbReference>
<feature type="compositionally biased region" description="Low complexity" evidence="4">
    <location>
        <begin position="38"/>
        <end position="56"/>
    </location>
</feature>
<dbReference type="RefSeq" id="WP_394824247.1">
    <property type="nucleotide sequence ID" value="NZ_CP089984.1"/>
</dbReference>
<keyword evidence="1" id="KW-0677">Repeat</keyword>
<feature type="repeat" description="TPR" evidence="3">
    <location>
        <begin position="509"/>
        <end position="542"/>
    </location>
</feature>
<dbReference type="Pfam" id="PF14559">
    <property type="entry name" value="TPR_19"/>
    <property type="match status" value="1"/>
</dbReference>
<dbReference type="Gene3D" id="1.25.40.10">
    <property type="entry name" value="Tetratricopeptide repeat domain"/>
    <property type="match status" value="5"/>
</dbReference>
<feature type="repeat" description="TPR" evidence="3">
    <location>
        <begin position="686"/>
        <end position="719"/>
    </location>
</feature>
<dbReference type="Gene3D" id="1.25.10.10">
    <property type="entry name" value="Leucine-rich Repeat Variant"/>
    <property type="match status" value="3"/>
</dbReference>
<dbReference type="InterPro" id="IPR004155">
    <property type="entry name" value="PBS_lyase_HEAT"/>
</dbReference>
<name>A0ABZ2LXP7_9BACT</name>
<accession>A0ABZ2LXP7</accession>
<dbReference type="SUPFAM" id="SSF48452">
    <property type="entry name" value="TPR-like"/>
    <property type="match status" value="3"/>
</dbReference>
<keyword evidence="5" id="KW-0732">Signal</keyword>
<dbReference type="Proteomes" id="UP001370348">
    <property type="component" value="Chromosome"/>
</dbReference>
<feature type="repeat" description="TPR" evidence="3">
    <location>
        <begin position="127"/>
        <end position="160"/>
    </location>
</feature>
<keyword evidence="2 3" id="KW-0802">TPR repeat</keyword>
<evidence type="ECO:0000256" key="2">
    <source>
        <dbReference type="ARBA" id="ARBA00022803"/>
    </source>
</evidence>
<dbReference type="Pfam" id="PF03130">
    <property type="entry name" value="HEAT_PBS"/>
    <property type="match status" value="1"/>
</dbReference>
<dbReference type="PANTHER" id="PTHR44227:SF3">
    <property type="entry name" value="PROTEIN O-MANNOSYL-TRANSFERASE TMTC4"/>
    <property type="match status" value="1"/>
</dbReference>
<gene>
    <name evidence="6" type="ORF">LZC94_43215</name>
</gene>
<protein>
    <submittedName>
        <fullName evidence="6">HEAT repeat domain-containing protein</fullName>
    </submittedName>
</protein>
<evidence type="ECO:0000313" key="7">
    <source>
        <dbReference type="Proteomes" id="UP001370348"/>
    </source>
</evidence>
<dbReference type="InterPro" id="IPR011989">
    <property type="entry name" value="ARM-like"/>
</dbReference>
<feature type="chain" id="PRO_5046135225" evidence="5">
    <location>
        <begin position="22"/>
        <end position="1396"/>
    </location>
</feature>
<feature type="repeat" description="TPR" evidence="3">
    <location>
        <begin position="339"/>
        <end position="372"/>
    </location>
</feature>
<dbReference type="Pfam" id="PF13176">
    <property type="entry name" value="TPR_7"/>
    <property type="match status" value="1"/>
</dbReference>
<feature type="signal peptide" evidence="5">
    <location>
        <begin position="1"/>
        <end position="21"/>
    </location>
</feature>
<dbReference type="InterPro" id="IPR019734">
    <property type="entry name" value="TPR_rpt"/>
</dbReference>
<dbReference type="EMBL" id="CP089984">
    <property type="protein sequence ID" value="WXB14623.1"/>
    <property type="molecule type" value="Genomic_DNA"/>
</dbReference>
<evidence type="ECO:0000256" key="4">
    <source>
        <dbReference type="SAM" id="MobiDB-lite"/>
    </source>
</evidence>
<evidence type="ECO:0000256" key="5">
    <source>
        <dbReference type="SAM" id="SignalP"/>
    </source>
</evidence>
<evidence type="ECO:0000256" key="3">
    <source>
        <dbReference type="PROSITE-ProRule" id="PRU00339"/>
    </source>
</evidence>
<keyword evidence="7" id="KW-1185">Reference proteome</keyword>